<protein>
    <submittedName>
        <fullName evidence="2">Uncharacterized protein</fullName>
    </submittedName>
</protein>
<evidence type="ECO:0000313" key="3">
    <source>
        <dbReference type="Proteomes" id="UP000449249"/>
    </source>
</evidence>
<gene>
    <name evidence="2" type="ORF">GT576_01005</name>
</gene>
<dbReference type="RefSeq" id="WP_161169744.1">
    <property type="nucleotide sequence ID" value="NZ_WWSF01000002.1"/>
</dbReference>
<organism evidence="2 3">
    <name type="scientific">Dorea longicatena</name>
    <dbReference type="NCBI Taxonomy" id="88431"/>
    <lineage>
        <taxon>Bacteria</taxon>
        <taxon>Bacillati</taxon>
        <taxon>Bacillota</taxon>
        <taxon>Clostridia</taxon>
        <taxon>Lachnospirales</taxon>
        <taxon>Lachnospiraceae</taxon>
        <taxon>Dorea</taxon>
    </lineage>
</organism>
<sequence>MEIDGQVTISLKTFNQLQDRAKQADELKKKMQDLQEEITDIIDQIDESEAEPIFREIDDSNMTDKQIQKRFDEAIAKFRIILDPEKTKRLIQKYIEKGRSDSHADVKNASRKVLEQITITMKEEGE</sequence>
<evidence type="ECO:0000313" key="2">
    <source>
        <dbReference type="EMBL" id="MZK08954.1"/>
    </source>
</evidence>
<evidence type="ECO:0000256" key="1">
    <source>
        <dbReference type="SAM" id="Coils"/>
    </source>
</evidence>
<feature type="coiled-coil region" evidence="1">
    <location>
        <begin position="14"/>
        <end position="51"/>
    </location>
</feature>
<keyword evidence="1" id="KW-0175">Coiled coil</keyword>
<proteinExistence type="predicted"/>
<dbReference type="Proteomes" id="UP000449249">
    <property type="component" value="Unassembled WGS sequence"/>
</dbReference>
<dbReference type="EMBL" id="WWSH01000001">
    <property type="protein sequence ID" value="MZK08954.1"/>
    <property type="molecule type" value="Genomic_DNA"/>
</dbReference>
<comment type="caution">
    <text evidence="2">The sequence shown here is derived from an EMBL/GenBank/DDBJ whole genome shotgun (WGS) entry which is preliminary data.</text>
</comment>
<name>A0A6N9JS15_9FIRM</name>
<dbReference type="AlphaFoldDB" id="A0A6N9JS15"/>
<reference evidence="2 3" key="1">
    <citation type="journal article" date="2019" name="Nat. Med.">
        <title>A library of human gut bacterial isolates paired with longitudinal multiomics data enables mechanistic microbiome research.</title>
        <authorList>
            <person name="Poyet M."/>
            <person name="Groussin M."/>
            <person name="Gibbons S.M."/>
            <person name="Avila-Pacheco J."/>
            <person name="Jiang X."/>
            <person name="Kearney S.M."/>
            <person name="Perrotta A.R."/>
            <person name="Berdy B."/>
            <person name="Zhao S."/>
            <person name="Lieberman T.D."/>
            <person name="Swanson P.K."/>
            <person name="Smith M."/>
            <person name="Roesemann S."/>
            <person name="Alexander J.E."/>
            <person name="Rich S.A."/>
            <person name="Livny J."/>
            <person name="Vlamakis H."/>
            <person name="Clish C."/>
            <person name="Bullock K."/>
            <person name="Deik A."/>
            <person name="Scott J."/>
            <person name="Pierce K.A."/>
            <person name="Xavier R.J."/>
            <person name="Alm E.J."/>
        </authorList>
    </citation>
    <scope>NUCLEOTIDE SEQUENCE [LARGE SCALE GENOMIC DNA]</scope>
    <source>
        <strain evidence="2 3">BIOML-A1</strain>
    </source>
</reference>
<accession>A0A6N9JS15</accession>